<evidence type="ECO:0000256" key="1">
    <source>
        <dbReference type="SAM" id="SignalP"/>
    </source>
</evidence>
<protein>
    <recommendedName>
        <fullName evidence="4">Secreted protein</fullName>
    </recommendedName>
</protein>
<name>A0AAD4G8F0_BOLED</name>
<reference evidence="2" key="1">
    <citation type="submission" date="2019-10" db="EMBL/GenBank/DDBJ databases">
        <authorList>
            <consortium name="DOE Joint Genome Institute"/>
            <person name="Kuo A."/>
            <person name="Miyauchi S."/>
            <person name="Kiss E."/>
            <person name="Drula E."/>
            <person name="Kohler A."/>
            <person name="Sanchez-Garcia M."/>
            <person name="Andreopoulos B."/>
            <person name="Barry K.W."/>
            <person name="Bonito G."/>
            <person name="Buee M."/>
            <person name="Carver A."/>
            <person name="Chen C."/>
            <person name="Cichocki N."/>
            <person name="Clum A."/>
            <person name="Culley D."/>
            <person name="Crous P.W."/>
            <person name="Fauchery L."/>
            <person name="Girlanda M."/>
            <person name="Hayes R."/>
            <person name="Keri Z."/>
            <person name="LaButti K."/>
            <person name="Lipzen A."/>
            <person name="Lombard V."/>
            <person name="Magnuson J."/>
            <person name="Maillard F."/>
            <person name="Morin E."/>
            <person name="Murat C."/>
            <person name="Nolan M."/>
            <person name="Ohm R."/>
            <person name="Pangilinan J."/>
            <person name="Pereira M."/>
            <person name="Perotto S."/>
            <person name="Peter M."/>
            <person name="Riley R."/>
            <person name="Sitrit Y."/>
            <person name="Stielow B."/>
            <person name="Szollosi G."/>
            <person name="Zifcakova L."/>
            <person name="Stursova M."/>
            <person name="Spatafora J.W."/>
            <person name="Tedersoo L."/>
            <person name="Vaario L.-M."/>
            <person name="Yamada A."/>
            <person name="Yan M."/>
            <person name="Wang P."/>
            <person name="Xu J."/>
            <person name="Bruns T."/>
            <person name="Baldrian P."/>
            <person name="Vilgalys R."/>
            <person name="Henrissat B."/>
            <person name="Grigoriev I.V."/>
            <person name="Hibbett D."/>
            <person name="Nagy L.G."/>
            <person name="Martin F.M."/>
        </authorList>
    </citation>
    <scope>NUCLEOTIDE SEQUENCE</scope>
    <source>
        <strain evidence="2">BED1</strain>
    </source>
</reference>
<proteinExistence type="predicted"/>
<organism evidence="2 3">
    <name type="scientific">Boletus edulis BED1</name>
    <dbReference type="NCBI Taxonomy" id="1328754"/>
    <lineage>
        <taxon>Eukaryota</taxon>
        <taxon>Fungi</taxon>
        <taxon>Dikarya</taxon>
        <taxon>Basidiomycota</taxon>
        <taxon>Agaricomycotina</taxon>
        <taxon>Agaricomycetes</taxon>
        <taxon>Agaricomycetidae</taxon>
        <taxon>Boletales</taxon>
        <taxon>Boletineae</taxon>
        <taxon>Boletaceae</taxon>
        <taxon>Boletoideae</taxon>
        <taxon>Boletus</taxon>
    </lineage>
</organism>
<evidence type="ECO:0008006" key="4">
    <source>
        <dbReference type="Google" id="ProtNLM"/>
    </source>
</evidence>
<evidence type="ECO:0000313" key="2">
    <source>
        <dbReference type="EMBL" id="KAF8427975.1"/>
    </source>
</evidence>
<dbReference type="AlphaFoldDB" id="A0AAD4G8F0"/>
<feature type="signal peptide" evidence="1">
    <location>
        <begin position="1"/>
        <end position="26"/>
    </location>
</feature>
<dbReference type="Proteomes" id="UP001194468">
    <property type="component" value="Unassembled WGS sequence"/>
</dbReference>
<keyword evidence="3" id="KW-1185">Reference proteome</keyword>
<dbReference type="EMBL" id="WHUW01000076">
    <property type="protein sequence ID" value="KAF8427975.1"/>
    <property type="molecule type" value="Genomic_DNA"/>
</dbReference>
<comment type="caution">
    <text evidence="2">The sequence shown here is derived from an EMBL/GenBank/DDBJ whole genome shotgun (WGS) entry which is preliminary data.</text>
</comment>
<feature type="chain" id="PRO_5042055706" description="Secreted protein" evidence="1">
    <location>
        <begin position="27"/>
        <end position="102"/>
    </location>
</feature>
<reference evidence="2" key="2">
    <citation type="journal article" date="2020" name="Nat. Commun.">
        <title>Large-scale genome sequencing of mycorrhizal fungi provides insights into the early evolution of symbiotic traits.</title>
        <authorList>
            <person name="Miyauchi S."/>
            <person name="Kiss E."/>
            <person name="Kuo A."/>
            <person name="Drula E."/>
            <person name="Kohler A."/>
            <person name="Sanchez-Garcia M."/>
            <person name="Morin E."/>
            <person name="Andreopoulos B."/>
            <person name="Barry K.W."/>
            <person name="Bonito G."/>
            <person name="Buee M."/>
            <person name="Carver A."/>
            <person name="Chen C."/>
            <person name="Cichocki N."/>
            <person name="Clum A."/>
            <person name="Culley D."/>
            <person name="Crous P.W."/>
            <person name="Fauchery L."/>
            <person name="Girlanda M."/>
            <person name="Hayes R.D."/>
            <person name="Keri Z."/>
            <person name="LaButti K."/>
            <person name="Lipzen A."/>
            <person name="Lombard V."/>
            <person name="Magnuson J."/>
            <person name="Maillard F."/>
            <person name="Murat C."/>
            <person name="Nolan M."/>
            <person name="Ohm R.A."/>
            <person name="Pangilinan J."/>
            <person name="Pereira M.F."/>
            <person name="Perotto S."/>
            <person name="Peter M."/>
            <person name="Pfister S."/>
            <person name="Riley R."/>
            <person name="Sitrit Y."/>
            <person name="Stielow J.B."/>
            <person name="Szollosi G."/>
            <person name="Zifcakova L."/>
            <person name="Stursova M."/>
            <person name="Spatafora J.W."/>
            <person name="Tedersoo L."/>
            <person name="Vaario L.M."/>
            <person name="Yamada A."/>
            <person name="Yan M."/>
            <person name="Wang P."/>
            <person name="Xu J."/>
            <person name="Bruns T."/>
            <person name="Baldrian P."/>
            <person name="Vilgalys R."/>
            <person name="Dunand C."/>
            <person name="Henrissat B."/>
            <person name="Grigoriev I.V."/>
            <person name="Hibbett D."/>
            <person name="Nagy L.G."/>
            <person name="Martin F.M."/>
        </authorList>
    </citation>
    <scope>NUCLEOTIDE SEQUENCE</scope>
    <source>
        <strain evidence="2">BED1</strain>
    </source>
</reference>
<keyword evidence="1" id="KW-0732">Signal</keyword>
<gene>
    <name evidence="2" type="ORF">L210DRAFT_3564531</name>
</gene>
<evidence type="ECO:0000313" key="3">
    <source>
        <dbReference type="Proteomes" id="UP001194468"/>
    </source>
</evidence>
<accession>A0AAD4G8F0</accession>
<sequence>MGGMMWRCNHCRCLVMVLQYGSCCRAQALSTSLRMYSTCVRILHAIIASSLLRHDRDRSRTRSVTCPLRTGTRYPLNSANNPAMFATTRLGPALSIHRGRSR</sequence>